<protein>
    <recommendedName>
        <fullName evidence="4">Peptidase M20 dimerisation domain-containing protein</fullName>
    </recommendedName>
</protein>
<evidence type="ECO:0000313" key="5">
    <source>
        <dbReference type="EMBL" id="OAF20143.1"/>
    </source>
</evidence>
<feature type="domain" description="Peptidase M20 dimerisation" evidence="4">
    <location>
        <begin position="210"/>
        <end position="360"/>
    </location>
</feature>
<proteinExistence type="predicted"/>
<evidence type="ECO:0000256" key="3">
    <source>
        <dbReference type="ARBA" id="ARBA00022801"/>
    </source>
</evidence>
<evidence type="ECO:0000256" key="2">
    <source>
        <dbReference type="ARBA" id="ARBA00022723"/>
    </source>
</evidence>
<reference evidence="5 6" key="1">
    <citation type="submission" date="2016-02" db="EMBL/GenBank/DDBJ databases">
        <title>Draft genome sequence of the strain BR 10247T Bradyrhizobium neotropicale isolated from nodules of Centrolobium paraense.</title>
        <authorList>
            <person name="Simoes-Araujo J.L."/>
            <person name="Barauna A.C."/>
            <person name="Silva K."/>
            <person name="Zilli J.E."/>
        </authorList>
    </citation>
    <scope>NUCLEOTIDE SEQUENCE [LARGE SCALE GENOMIC DNA]</scope>
    <source>
        <strain evidence="5 6">BR 10247</strain>
    </source>
</reference>
<dbReference type="SUPFAM" id="SSF53187">
    <property type="entry name" value="Zn-dependent exopeptidases"/>
    <property type="match status" value="1"/>
</dbReference>
<keyword evidence="2" id="KW-0479">Metal-binding</keyword>
<evidence type="ECO:0000313" key="6">
    <source>
        <dbReference type="Proteomes" id="UP000077173"/>
    </source>
</evidence>
<dbReference type="Pfam" id="PF07687">
    <property type="entry name" value="M20_dimer"/>
    <property type="match status" value="1"/>
</dbReference>
<dbReference type="InterPro" id="IPR011650">
    <property type="entry name" value="Peptidase_M20_dimer"/>
</dbReference>
<dbReference type="Proteomes" id="UP000077173">
    <property type="component" value="Unassembled WGS sequence"/>
</dbReference>
<dbReference type="GO" id="GO:0008233">
    <property type="term" value="F:peptidase activity"/>
    <property type="evidence" value="ECO:0007669"/>
    <property type="project" value="UniProtKB-KW"/>
</dbReference>
<name>A0A176ZJZ8_9BRAD</name>
<comment type="caution">
    <text evidence="5">The sequence shown here is derived from an EMBL/GenBank/DDBJ whole genome shotgun (WGS) entry which is preliminary data.</text>
</comment>
<dbReference type="GO" id="GO:0006508">
    <property type="term" value="P:proteolysis"/>
    <property type="evidence" value="ECO:0007669"/>
    <property type="project" value="UniProtKB-KW"/>
</dbReference>
<evidence type="ECO:0000259" key="4">
    <source>
        <dbReference type="Pfam" id="PF07687"/>
    </source>
</evidence>
<sequence length="478" mass="52289">MSSVAQPATREDAIAAARRYVVDGDFTAEMAPRIAIRSESPRTDSRDDHLHYLNKEMRPLLERMGFSCQVIENPVEQRLPAMYAERIEDPGRPTILIYGHGDVLWGMSGDWKDGRDPWILDEAEGRIYGRGTADNKGQHSINLAALRIVLERRGQLGFNTKVLIEMGEETGSLGLAELARNHRDLLKSDCLIASDGPRLAASAPTLFLGGRGSVGFRLTCEIREGAYHSGNWGGLLVNPGIRLAHAIASITDPTGRIAIPEWTPDRMPPEVRAALKKIVLETGPDDPAIDDKWGEPGLASAEQVYGWCNFEVLAFLCGRPDAPVNAVPGTAQATCQLRYVVGVDPEKVLPALRAHLDARGFSDVKFEEIKEDFYLATRTNLDNGWVRFALSSMETTLGREASLLPNFGGSLPNEVFAEIIGMPTLWIPHSYPSCSQHAPDEHMLVSVAEEGMQIMTGLFWDLGEAAIRDGQPVASAAA</sequence>
<dbReference type="Gene3D" id="3.30.70.360">
    <property type="match status" value="1"/>
</dbReference>
<dbReference type="AlphaFoldDB" id="A0A176ZJZ8"/>
<dbReference type="GeneID" id="32585257"/>
<dbReference type="InterPro" id="IPR051458">
    <property type="entry name" value="Cyt/Met_Dipeptidase"/>
</dbReference>
<dbReference type="InterPro" id="IPR002933">
    <property type="entry name" value="Peptidase_M20"/>
</dbReference>
<keyword evidence="3" id="KW-0378">Hydrolase</keyword>
<dbReference type="GO" id="GO:0046872">
    <property type="term" value="F:metal ion binding"/>
    <property type="evidence" value="ECO:0007669"/>
    <property type="project" value="UniProtKB-KW"/>
</dbReference>
<dbReference type="RefSeq" id="WP_063675831.1">
    <property type="nucleotide sequence ID" value="NZ_LSEF01000006.1"/>
</dbReference>
<dbReference type="Gene3D" id="3.40.630.10">
    <property type="entry name" value="Zn peptidases"/>
    <property type="match status" value="1"/>
</dbReference>
<dbReference type="PANTHER" id="PTHR43270:SF12">
    <property type="entry name" value="SUCCINYL-DIAMINOPIMELATE DESUCCINYLASE"/>
    <property type="match status" value="1"/>
</dbReference>
<accession>A0A176ZJZ8</accession>
<organism evidence="5 6">
    <name type="scientific">Bradyrhizobium neotropicale</name>
    <dbReference type="NCBI Taxonomy" id="1497615"/>
    <lineage>
        <taxon>Bacteria</taxon>
        <taxon>Pseudomonadati</taxon>
        <taxon>Pseudomonadota</taxon>
        <taxon>Alphaproteobacteria</taxon>
        <taxon>Hyphomicrobiales</taxon>
        <taxon>Nitrobacteraceae</taxon>
        <taxon>Bradyrhizobium</taxon>
    </lineage>
</organism>
<evidence type="ECO:0000256" key="1">
    <source>
        <dbReference type="ARBA" id="ARBA00022670"/>
    </source>
</evidence>
<keyword evidence="1" id="KW-0645">Protease</keyword>
<keyword evidence="6" id="KW-1185">Reference proteome</keyword>
<dbReference type="PANTHER" id="PTHR43270">
    <property type="entry name" value="BETA-ALA-HIS DIPEPTIDASE"/>
    <property type="match status" value="1"/>
</dbReference>
<dbReference type="Pfam" id="PF01546">
    <property type="entry name" value="Peptidase_M20"/>
    <property type="match status" value="1"/>
</dbReference>
<dbReference type="EMBL" id="LSEF01000006">
    <property type="protein sequence ID" value="OAF20143.1"/>
    <property type="molecule type" value="Genomic_DNA"/>
</dbReference>
<gene>
    <name evidence="5" type="ORF">AXW67_33795</name>
</gene>
<dbReference type="NCBIfam" id="NF005478">
    <property type="entry name" value="PRK07079.1"/>
    <property type="match status" value="1"/>
</dbReference>